<dbReference type="Pfam" id="PF13520">
    <property type="entry name" value="AA_permease_2"/>
    <property type="match status" value="1"/>
</dbReference>
<keyword evidence="3 6" id="KW-0812">Transmembrane</keyword>
<keyword evidence="7" id="KW-0732">Signal</keyword>
<evidence type="ECO:0000256" key="2">
    <source>
        <dbReference type="ARBA" id="ARBA00022448"/>
    </source>
</evidence>
<feature type="transmembrane region" description="Helical" evidence="6">
    <location>
        <begin position="111"/>
        <end position="134"/>
    </location>
</feature>
<gene>
    <name evidence="8" type="ORF">CCHLO57077_00013945</name>
</gene>
<dbReference type="GO" id="GO:0016020">
    <property type="term" value="C:membrane"/>
    <property type="evidence" value="ECO:0007669"/>
    <property type="project" value="UniProtKB-SubCell"/>
</dbReference>
<proteinExistence type="predicted"/>
<reference evidence="8" key="1">
    <citation type="submission" date="2023-01" db="EMBL/GenBank/DDBJ databases">
        <authorList>
            <person name="Piombo E."/>
        </authorList>
    </citation>
    <scope>NUCLEOTIDE SEQUENCE</scope>
</reference>
<dbReference type="PANTHER" id="PTHR45649:SF5">
    <property type="entry name" value="GABA TRANSPORTER (EUROFUNG)-RELATED"/>
    <property type="match status" value="1"/>
</dbReference>
<comment type="caution">
    <text evidence="8">The sequence shown here is derived from an EMBL/GenBank/DDBJ whole genome shotgun (WGS) entry which is preliminary data.</text>
</comment>
<name>A0AA35LQA6_9HYPO</name>
<feature type="transmembrane region" description="Helical" evidence="6">
    <location>
        <begin position="390"/>
        <end position="409"/>
    </location>
</feature>
<dbReference type="InterPro" id="IPR002293">
    <property type="entry name" value="AA/rel_permease1"/>
</dbReference>
<dbReference type="Gene3D" id="1.20.1740.10">
    <property type="entry name" value="Amino acid/polyamine transporter I"/>
    <property type="match status" value="1"/>
</dbReference>
<dbReference type="PIRSF" id="PIRSF006060">
    <property type="entry name" value="AA_transporter"/>
    <property type="match status" value="1"/>
</dbReference>
<feature type="transmembrane region" description="Helical" evidence="6">
    <location>
        <begin position="217"/>
        <end position="238"/>
    </location>
</feature>
<evidence type="ECO:0000256" key="1">
    <source>
        <dbReference type="ARBA" id="ARBA00004141"/>
    </source>
</evidence>
<dbReference type="EMBL" id="CABFNP030000464">
    <property type="protein sequence ID" value="CAI6025156.1"/>
    <property type="molecule type" value="Genomic_DNA"/>
</dbReference>
<keyword evidence="9" id="KW-1185">Reference proteome</keyword>
<evidence type="ECO:0000313" key="9">
    <source>
        <dbReference type="Proteomes" id="UP001160390"/>
    </source>
</evidence>
<evidence type="ECO:0000256" key="5">
    <source>
        <dbReference type="ARBA" id="ARBA00023136"/>
    </source>
</evidence>
<sequence>MLALCVSLMATWEALTSVMAAGLVSGGPVSLVYGMIVAVIGSTCSAMSLSELASVQPTAGGQYHFVAYLSPGSIRKGAGSAPFLSGTLIQGLLVLNSSEQGYVFERWHGTLIYWAILILSTVVCVFCNGVLPLIQKLSMALHVILFVTLIIVMCALSPTKNSAEFVFVSFQNNSGWESDGVAWCIGLLSSAYVLVGYDGATHLGEEMENAAVGIPFAMVGSVVANGVMGFGFLIALLFCMGDIDSALNTNTGFPIIQIFYTITGNKAAATVMVVSISFMAMCSTIALHTSASRMLWAFARDQALPWSRVISRIDEKHNVPTVAILIITLLLMLLGLINIGSTTAFNAILSLAVVGLQTSYLMPICLVLWRRIAVPDTLTWGPWRLGKAGVAVNIVAILYLGFTCIFMLFPPYQPVTSQNMNYAPVVLGGMLVLGGLYWLAFARKQYFGPLVETPETAIYPPSKSTDAVKDGESIAPA</sequence>
<feature type="transmembrane region" description="Helical" evidence="6">
    <location>
        <begin position="245"/>
        <end position="262"/>
    </location>
</feature>
<dbReference type="AlphaFoldDB" id="A0AA35LQA6"/>
<dbReference type="GO" id="GO:0022857">
    <property type="term" value="F:transmembrane transporter activity"/>
    <property type="evidence" value="ECO:0007669"/>
    <property type="project" value="InterPro"/>
</dbReference>
<keyword evidence="5 6" id="KW-0472">Membrane</keyword>
<dbReference type="PANTHER" id="PTHR45649">
    <property type="entry name" value="AMINO-ACID PERMEASE BAT1"/>
    <property type="match status" value="1"/>
</dbReference>
<feature type="transmembrane region" description="Helical" evidence="6">
    <location>
        <begin position="347"/>
        <end position="369"/>
    </location>
</feature>
<comment type="subcellular location">
    <subcellularLocation>
        <location evidence="1">Membrane</location>
        <topology evidence="1">Multi-pass membrane protein</topology>
    </subcellularLocation>
</comment>
<keyword evidence="2" id="KW-0813">Transport</keyword>
<accession>A0AA35LQA6</accession>
<feature type="transmembrane region" description="Helical" evidence="6">
    <location>
        <begin position="421"/>
        <end position="440"/>
    </location>
</feature>
<feature type="transmembrane region" description="Helical" evidence="6">
    <location>
        <begin position="140"/>
        <end position="159"/>
    </location>
</feature>
<feature type="transmembrane region" description="Helical" evidence="6">
    <location>
        <begin position="268"/>
        <end position="287"/>
    </location>
</feature>
<protein>
    <submittedName>
        <fullName evidence="8">Uncharacterized protein</fullName>
    </submittedName>
</protein>
<keyword evidence="4 6" id="KW-1133">Transmembrane helix</keyword>
<feature type="chain" id="PRO_5041374660" evidence="7">
    <location>
        <begin position="21"/>
        <end position="477"/>
    </location>
</feature>
<evidence type="ECO:0000256" key="6">
    <source>
        <dbReference type="SAM" id="Phobius"/>
    </source>
</evidence>
<evidence type="ECO:0000256" key="7">
    <source>
        <dbReference type="SAM" id="SignalP"/>
    </source>
</evidence>
<evidence type="ECO:0000256" key="4">
    <source>
        <dbReference type="ARBA" id="ARBA00022989"/>
    </source>
</evidence>
<feature type="transmembrane region" description="Helical" evidence="6">
    <location>
        <begin position="322"/>
        <end position="341"/>
    </location>
</feature>
<evidence type="ECO:0000313" key="8">
    <source>
        <dbReference type="EMBL" id="CAI6025156.1"/>
    </source>
</evidence>
<feature type="signal peptide" evidence="7">
    <location>
        <begin position="1"/>
        <end position="20"/>
    </location>
</feature>
<evidence type="ECO:0000256" key="3">
    <source>
        <dbReference type="ARBA" id="ARBA00022692"/>
    </source>
</evidence>
<feature type="transmembrane region" description="Helical" evidence="6">
    <location>
        <begin position="180"/>
        <end position="197"/>
    </location>
</feature>
<organism evidence="8 9">
    <name type="scientific">Clonostachys chloroleuca</name>
    <dbReference type="NCBI Taxonomy" id="1926264"/>
    <lineage>
        <taxon>Eukaryota</taxon>
        <taxon>Fungi</taxon>
        <taxon>Dikarya</taxon>
        <taxon>Ascomycota</taxon>
        <taxon>Pezizomycotina</taxon>
        <taxon>Sordariomycetes</taxon>
        <taxon>Hypocreomycetidae</taxon>
        <taxon>Hypocreales</taxon>
        <taxon>Bionectriaceae</taxon>
        <taxon>Clonostachys</taxon>
    </lineage>
</organism>
<dbReference type="Proteomes" id="UP001160390">
    <property type="component" value="Unassembled WGS sequence"/>
</dbReference>